<feature type="domain" description="RNA polymerase sigma factor 70 region 4 type 2" evidence="7">
    <location>
        <begin position="115"/>
        <end position="164"/>
    </location>
</feature>
<dbReference type="SUPFAM" id="SSF88659">
    <property type="entry name" value="Sigma3 and sigma4 domains of RNA polymerase sigma factors"/>
    <property type="match status" value="1"/>
</dbReference>
<dbReference type="GO" id="GO:0016987">
    <property type="term" value="F:sigma factor activity"/>
    <property type="evidence" value="ECO:0007669"/>
    <property type="project" value="UniProtKB-KW"/>
</dbReference>
<comment type="caution">
    <text evidence="8">The sequence shown here is derived from an EMBL/GenBank/DDBJ whole genome shotgun (WGS) entry which is preliminary data.</text>
</comment>
<keyword evidence="5" id="KW-0804">Transcription</keyword>
<evidence type="ECO:0000313" key="9">
    <source>
        <dbReference type="Proteomes" id="UP000297638"/>
    </source>
</evidence>
<dbReference type="PANTHER" id="PTHR30173:SF36">
    <property type="entry name" value="ECF RNA POLYMERASE SIGMA FACTOR SIGJ"/>
    <property type="match status" value="1"/>
</dbReference>
<dbReference type="Gene3D" id="1.10.1740.10">
    <property type="match status" value="1"/>
</dbReference>
<proteinExistence type="inferred from homology"/>
<dbReference type="Gene3D" id="1.10.10.10">
    <property type="entry name" value="Winged helix-like DNA-binding domain superfamily/Winged helix DNA-binding domain"/>
    <property type="match status" value="1"/>
</dbReference>
<dbReference type="InterPro" id="IPR013325">
    <property type="entry name" value="RNA_pol_sigma_r2"/>
</dbReference>
<accession>A0A4Y8TX11</accession>
<evidence type="ECO:0000256" key="5">
    <source>
        <dbReference type="ARBA" id="ARBA00023163"/>
    </source>
</evidence>
<comment type="subunit">
    <text evidence="2">Interacts transiently with the RNA polymerase catalytic core formed by RpoA, RpoB, RpoC and RpoZ (2 alpha, 1 beta, 1 beta' and 1 omega subunit) to form the RNA polymerase holoenzyme that can initiate transcription.</text>
</comment>
<dbReference type="PANTHER" id="PTHR30173">
    <property type="entry name" value="SIGMA 19 FACTOR"/>
    <property type="match status" value="1"/>
</dbReference>
<dbReference type="Proteomes" id="UP000297638">
    <property type="component" value="Unassembled WGS sequence"/>
</dbReference>
<dbReference type="EMBL" id="SPDS01000001">
    <property type="protein sequence ID" value="TFH56101.1"/>
    <property type="molecule type" value="Genomic_DNA"/>
</dbReference>
<dbReference type="Pfam" id="PF08281">
    <property type="entry name" value="Sigma70_r4_2"/>
    <property type="match status" value="1"/>
</dbReference>
<evidence type="ECO:0000256" key="2">
    <source>
        <dbReference type="ARBA" id="ARBA00011344"/>
    </source>
</evidence>
<dbReference type="InterPro" id="IPR013249">
    <property type="entry name" value="RNA_pol_sigma70_r4_t2"/>
</dbReference>
<keyword evidence="3" id="KW-0805">Transcription regulation</keyword>
<name>A0A4Y8TX11_9MICC</name>
<feature type="domain" description="RNA polymerase sigma-70 region 2" evidence="6">
    <location>
        <begin position="19"/>
        <end position="78"/>
    </location>
</feature>
<dbReference type="InterPro" id="IPR007627">
    <property type="entry name" value="RNA_pol_sigma70_r2"/>
</dbReference>
<dbReference type="InterPro" id="IPR036388">
    <property type="entry name" value="WH-like_DNA-bd_sf"/>
</dbReference>
<evidence type="ECO:0000256" key="1">
    <source>
        <dbReference type="ARBA" id="ARBA00010641"/>
    </source>
</evidence>
<dbReference type="AlphaFoldDB" id="A0A4Y8TX11"/>
<protein>
    <submittedName>
        <fullName evidence="8">RNA polymerase subunit sigma-70</fullName>
    </submittedName>
</protein>
<dbReference type="SUPFAM" id="SSF88946">
    <property type="entry name" value="Sigma2 domain of RNA polymerase sigma factors"/>
    <property type="match status" value="1"/>
</dbReference>
<evidence type="ECO:0000256" key="3">
    <source>
        <dbReference type="ARBA" id="ARBA00023015"/>
    </source>
</evidence>
<dbReference type="InterPro" id="IPR052704">
    <property type="entry name" value="ECF_Sigma-70_Domain"/>
</dbReference>
<dbReference type="GO" id="GO:0003677">
    <property type="term" value="F:DNA binding"/>
    <property type="evidence" value="ECO:0007669"/>
    <property type="project" value="InterPro"/>
</dbReference>
<sequence length="298" mass="31992">MPEAAPSPGVAQWHAQRCQLTALAYRMLGQWAQAEDVVSAVGEQILSMDPATTTGVRRWEGYLRTLTTRRAIDALRSVQQQRTEYAGTWLPEPVDQALLPEDAVANESMLRLGVLFLLEELSAPARAAYVLHHGLGYSSSQIANVLEMKPAAVRQMLSRAARKLGRAQAPQREEAQVKGLLARIVQAIERADVPELVALLDAQVILHSDGGGKMRSALNPVSGADRVARFLIGVQRKSPVGNISLGQVNGAPALLMEREGRTDLLTVDMAAGAATRILLIANPQKLGHLGAAFGPLPG</sequence>
<reference evidence="8 9" key="1">
    <citation type="submission" date="2019-03" db="EMBL/GenBank/DDBJ databases">
        <title>Glutamicibacter sp. LJH19 genome.</title>
        <authorList>
            <person name="Sinai Borker S."/>
            <person name="Kumar R."/>
        </authorList>
    </citation>
    <scope>NUCLEOTIDE SEQUENCE [LARGE SCALE GENOMIC DNA]</scope>
    <source>
        <strain evidence="8 9">LJH19</strain>
    </source>
</reference>
<evidence type="ECO:0000313" key="8">
    <source>
        <dbReference type="EMBL" id="TFH56101.1"/>
    </source>
</evidence>
<dbReference type="InterPro" id="IPR013324">
    <property type="entry name" value="RNA_pol_sigma_r3/r4-like"/>
</dbReference>
<organism evidence="8 9">
    <name type="scientific">Glutamicibacter arilaitensis</name>
    <dbReference type="NCBI Taxonomy" id="256701"/>
    <lineage>
        <taxon>Bacteria</taxon>
        <taxon>Bacillati</taxon>
        <taxon>Actinomycetota</taxon>
        <taxon>Actinomycetes</taxon>
        <taxon>Micrococcales</taxon>
        <taxon>Micrococcaceae</taxon>
        <taxon>Glutamicibacter</taxon>
    </lineage>
</organism>
<dbReference type="SUPFAM" id="SSF54427">
    <property type="entry name" value="NTF2-like"/>
    <property type="match status" value="1"/>
</dbReference>
<gene>
    <name evidence="8" type="ORF">EXY26_03300</name>
</gene>
<dbReference type="InterPro" id="IPR032710">
    <property type="entry name" value="NTF2-like_dom_sf"/>
</dbReference>
<dbReference type="GO" id="GO:0006352">
    <property type="term" value="P:DNA-templated transcription initiation"/>
    <property type="evidence" value="ECO:0007669"/>
    <property type="project" value="InterPro"/>
</dbReference>
<evidence type="ECO:0000259" key="6">
    <source>
        <dbReference type="Pfam" id="PF04542"/>
    </source>
</evidence>
<comment type="similarity">
    <text evidence="1">Belongs to the sigma-70 factor family. ECF subfamily.</text>
</comment>
<dbReference type="Pfam" id="PF04542">
    <property type="entry name" value="Sigma70_r2"/>
    <property type="match status" value="1"/>
</dbReference>
<evidence type="ECO:0000259" key="7">
    <source>
        <dbReference type="Pfam" id="PF08281"/>
    </source>
</evidence>
<evidence type="ECO:0000256" key="4">
    <source>
        <dbReference type="ARBA" id="ARBA00023082"/>
    </source>
</evidence>
<keyword evidence="4" id="KW-0731">Sigma factor</keyword>